<dbReference type="GO" id="GO:0016491">
    <property type="term" value="F:oxidoreductase activity"/>
    <property type="evidence" value="ECO:0007669"/>
    <property type="project" value="UniProtKB-KW"/>
</dbReference>
<evidence type="ECO:0000313" key="13">
    <source>
        <dbReference type="Proteomes" id="UP000386847"/>
    </source>
</evidence>
<dbReference type="AlphaFoldDB" id="A0A5Q2F9R6"/>
<name>A0A5Q2F9R6_9ACTN</name>
<evidence type="ECO:0000259" key="10">
    <source>
        <dbReference type="Pfam" id="PF04324"/>
    </source>
</evidence>
<gene>
    <name evidence="12" type="ORF">Rai3103_04955</name>
</gene>
<dbReference type="Pfam" id="PF04324">
    <property type="entry name" value="Fer2_BFD"/>
    <property type="match status" value="1"/>
</dbReference>
<comment type="pathway">
    <text evidence="3">Nitrogen metabolism; nitrate reduction (assimilation).</text>
</comment>
<dbReference type="InterPro" id="IPR052034">
    <property type="entry name" value="NasD-like"/>
</dbReference>
<keyword evidence="9" id="KW-0411">Iron-sulfur</keyword>
<keyword evidence="13" id="KW-1185">Reference proteome</keyword>
<comment type="cofactor">
    <cofactor evidence="1">
        <name>siroheme</name>
        <dbReference type="ChEBI" id="CHEBI:60052"/>
    </cofactor>
</comment>
<dbReference type="PANTHER" id="PTHR43809">
    <property type="entry name" value="NITRITE REDUCTASE (NADH) LARGE SUBUNIT"/>
    <property type="match status" value="1"/>
</dbReference>
<dbReference type="Gene3D" id="3.50.50.60">
    <property type="entry name" value="FAD/NAD(P)-binding domain"/>
    <property type="match status" value="2"/>
</dbReference>
<organism evidence="12 13">
    <name type="scientific">Raineyella fluvialis</name>
    <dbReference type="NCBI Taxonomy" id="2662261"/>
    <lineage>
        <taxon>Bacteria</taxon>
        <taxon>Bacillati</taxon>
        <taxon>Actinomycetota</taxon>
        <taxon>Actinomycetes</taxon>
        <taxon>Propionibacteriales</taxon>
        <taxon>Propionibacteriaceae</taxon>
        <taxon>Raineyella</taxon>
    </lineage>
</organism>
<evidence type="ECO:0000256" key="1">
    <source>
        <dbReference type="ARBA" id="ARBA00001929"/>
    </source>
</evidence>
<evidence type="ECO:0000256" key="3">
    <source>
        <dbReference type="ARBA" id="ARBA00005096"/>
    </source>
</evidence>
<evidence type="ECO:0000256" key="9">
    <source>
        <dbReference type="ARBA" id="ARBA00023014"/>
    </source>
</evidence>
<dbReference type="Gene3D" id="1.10.10.1100">
    <property type="entry name" value="BFD-like [2Fe-2S]-binding domain"/>
    <property type="match status" value="1"/>
</dbReference>
<evidence type="ECO:0000256" key="6">
    <source>
        <dbReference type="ARBA" id="ARBA00022723"/>
    </source>
</evidence>
<evidence type="ECO:0000256" key="5">
    <source>
        <dbReference type="ARBA" id="ARBA00022617"/>
    </source>
</evidence>
<dbReference type="GO" id="GO:0046872">
    <property type="term" value="F:metal ion binding"/>
    <property type="evidence" value="ECO:0007669"/>
    <property type="project" value="UniProtKB-KW"/>
</dbReference>
<accession>A0A5Q2F9R6</accession>
<keyword evidence="5" id="KW-0349">Heme</keyword>
<keyword evidence="7" id="KW-0560">Oxidoreductase</keyword>
<dbReference type="InterPro" id="IPR007419">
    <property type="entry name" value="BFD-like_2Fe2S-bd_dom"/>
</dbReference>
<dbReference type="KEGG" id="rain:Rai3103_04955"/>
<keyword evidence="8" id="KW-0408">Iron</keyword>
<reference evidence="12 13" key="1">
    <citation type="submission" date="2019-10" db="EMBL/GenBank/DDBJ databases">
        <title>Genomic analysis of Raineyella sp. CBA3103.</title>
        <authorList>
            <person name="Roh S.W."/>
        </authorList>
    </citation>
    <scope>NUCLEOTIDE SEQUENCE [LARGE SCALE GENOMIC DNA]</scope>
    <source>
        <strain evidence="12 13">CBA3103</strain>
    </source>
</reference>
<evidence type="ECO:0000313" key="12">
    <source>
        <dbReference type="EMBL" id="QGF23121.1"/>
    </source>
</evidence>
<evidence type="ECO:0000259" key="11">
    <source>
        <dbReference type="Pfam" id="PF07992"/>
    </source>
</evidence>
<comment type="similarity">
    <text evidence="4">Belongs to the nitrite and sulfite reductase 4Fe-4S domain family.</text>
</comment>
<evidence type="ECO:0000256" key="2">
    <source>
        <dbReference type="ARBA" id="ARBA00001966"/>
    </source>
</evidence>
<evidence type="ECO:0000256" key="7">
    <source>
        <dbReference type="ARBA" id="ARBA00023002"/>
    </source>
</evidence>
<dbReference type="InterPro" id="IPR041854">
    <property type="entry name" value="BFD-like_2Fe2S-bd_dom_sf"/>
</dbReference>
<dbReference type="GO" id="GO:0051536">
    <property type="term" value="F:iron-sulfur cluster binding"/>
    <property type="evidence" value="ECO:0007669"/>
    <property type="project" value="UniProtKB-KW"/>
</dbReference>
<dbReference type="InterPro" id="IPR036188">
    <property type="entry name" value="FAD/NAD-bd_sf"/>
</dbReference>
<feature type="domain" description="BFD-like [2Fe-2S]-binding" evidence="10">
    <location>
        <begin position="465"/>
        <end position="513"/>
    </location>
</feature>
<comment type="cofactor">
    <cofactor evidence="2">
        <name>[4Fe-4S] cluster</name>
        <dbReference type="ChEBI" id="CHEBI:49883"/>
    </cofactor>
</comment>
<dbReference type="PRINTS" id="PR00368">
    <property type="entry name" value="FADPNR"/>
</dbReference>
<dbReference type="InterPro" id="IPR023753">
    <property type="entry name" value="FAD/NAD-binding_dom"/>
</dbReference>
<sequence length="519" mass="54290">MIQKYEPRRGDHLLVIGFGPVAVRLVDELLPAVASGDLRLTVVGAESRVGYNRVLVGEYGVGRLDEDGLALLDLEDWTSRGVEVLTGTEVTWLDRSARQAHVVDTVTRTPATLDYDLVVLAVGARPNLPVLRGINPDPGAAALLPPGVTVLRTPEDAADLREAVARRGRVVVLGGGVLGVEVALAAHEEGCPVTVVHHRPWLLTRSTDAIAGAMLNGVLARHGVEVVTDAVAKEVLRDATGAFRALRLADGRTVEGDVLVLSCGVTPRTRIAEGAGLRVARGIVVDHELEADPEARVFALGDCAEVLCDDPSCPVCPARVGRGPMGLVGPGWRQAEWLARRLLAALRNDPGPLEPLVEEDVDSIRLKARRLDFGAGGLLAGEPWQPQPAGQGVALWVDGARGKLVKSVVRDGVVVGWISLGMPRAGAELALLHASGRPAPVDLSVLLRLDGADGGEEELTPASTVCRCAGVAAGTISEAISGGCSTVEEVRTTTRAGSGCGGCRGSVEKLLRELVPQAG</sequence>
<proteinExistence type="inferred from homology"/>
<protein>
    <submittedName>
        <fullName evidence="12">NAD(P)/FAD-dependent oxidoreductase</fullName>
    </submittedName>
</protein>
<dbReference type="EMBL" id="CP045725">
    <property type="protein sequence ID" value="QGF23121.1"/>
    <property type="molecule type" value="Genomic_DNA"/>
</dbReference>
<dbReference type="Proteomes" id="UP000386847">
    <property type="component" value="Chromosome"/>
</dbReference>
<dbReference type="RefSeq" id="WP_153571648.1">
    <property type="nucleotide sequence ID" value="NZ_CP045725.1"/>
</dbReference>
<feature type="domain" description="FAD/NAD(P)-binding" evidence="11">
    <location>
        <begin position="12"/>
        <end position="304"/>
    </location>
</feature>
<dbReference type="SUPFAM" id="SSF51905">
    <property type="entry name" value="FAD/NAD(P)-binding domain"/>
    <property type="match status" value="2"/>
</dbReference>
<keyword evidence="6" id="KW-0479">Metal-binding</keyword>
<evidence type="ECO:0000256" key="4">
    <source>
        <dbReference type="ARBA" id="ARBA00010429"/>
    </source>
</evidence>
<dbReference type="Pfam" id="PF07992">
    <property type="entry name" value="Pyr_redox_2"/>
    <property type="match status" value="1"/>
</dbReference>
<evidence type="ECO:0000256" key="8">
    <source>
        <dbReference type="ARBA" id="ARBA00023004"/>
    </source>
</evidence>
<dbReference type="PANTHER" id="PTHR43809:SF1">
    <property type="entry name" value="NITRITE REDUCTASE (NADH) LARGE SUBUNIT"/>
    <property type="match status" value="1"/>
</dbReference>